<protein>
    <submittedName>
        <fullName evidence="2">Uncharacterized protein</fullName>
    </submittedName>
</protein>
<name>A0A1I7AKY9_9HYPH</name>
<evidence type="ECO:0000256" key="1">
    <source>
        <dbReference type="SAM" id="MobiDB-lite"/>
    </source>
</evidence>
<gene>
    <name evidence="2" type="ORF">SAMN05444141_103162</name>
</gene>
<organism evidence="2 3">
    <name type="scientific">Pseudovibrio denitrificans</name>
    <dbReference type="NCBI Taxonomy" id="258256"/>
    <lineage>
        <taxon>Bacteria</taxon>
        <taxon>Pseudomonadati</taxon>
        <taxon>Pseudomonadota</taxon>
        <taxon>Alphaproteobacteria</taxon>
        <taxon>Hyphomicrobiales</taxon>
        <taxon>Stappiaceae</taxon>
        <taxon>Pseudovibrio</taxon>
    </lineage>
</organism>
<keyword evidence="3" id="KW-1185">Reference proteome</keyword>
<feature type="region of interest" description="Disordered" evidence="1">
    <location>
        <begin position="33"/>
        <end position="67"/>
    </location>
</feature>
<dbReference type="Proteomes" id="UP000183371">
    <property type="component" value="Unassembled WGS sequence"/>
</dbReference>
<dbReference type="AlphaFoldDB" id="A0A1I7AKY9"/>
<reference evidence="3" key="1">
    <citation type="submission" date="2016-10" db="EMBL/GenBank/DDBJ databases">
        <authorList>
            <person name="Varghese N."/>
            <person name="Submissions S."/>
        </authorList>
    </citation>
    <scope>NUCLEOTIDE SEQUENCE [LARGE SCALE GENOMIC DNA]</scope>
    <source>
        <strain evidence="3">DSM 17465</strain>
    </source>
</reference>
<dbReference type="EMBL" id="FPBD01000003">
    <property type="protein sequence ID" value="SFT75525.1"/>
    <property type="molecule type" value="Genomic_DNA"/>
</dbReference>
<sequence length="136" mass="15489">MRVTRTGKAINTGTDADRRYHDIGSRRHAKITEQRAENVSRRNTYGKAGKELQTAEDVTSTHTPHDNDAQFYDLPKRINVFRCNSAFLAHLIGIKENAAHLRERRRVEPQEGAISYTTTEKAPRLIGEGRIIEYNA</sequence>
<evidence type="ECO:0000313" key="3">
    <source>
        <dbReference type="Proteomes" id="UP000183371"/>
    </source>
</evidence>
<dbReference type="RefSeq" id="WP_054784868.1">
    <property type="nucleotide sequence ID" value="NZ_FPBD01000003.1"/>
</dbReference>
<proteinExistence type="predicted"/>
<evidence type="ECO:0000313" key="2">
    <source>
        <dbReference type="EMBL" id="SFT75525.1"/>
    </source>
</evidence>
<accession>A0A1I7AKY9</accession>